<name>A0ACB9RSH8_9MYRT</name>
<gene>
    <name evidence="1" type="ORF">MLD38_008140</name>
</gene>
<evidence type="ECO:0000313" key="2">
    <source>
        <dbReference type="Proteomes" id="UP001057402"/>
    </source>
</evidence>
<proteinExistence type="predicted"/>
<dbReference type="EMBL" id="CM042882">
    <property type="protein sequence ID" value="KAI4382141.1"/>
    <property type="molecule type" value="Genomic_DNA"/>
</dbReference>
<keyword evidence="2" id="KW-1185">Reference proteome</keyword>
<organism evidence="1 2">
    <name type="scientific">Melastoma candidum</name>
    <dbReference type="NCBI Taxonomy" id="119954"/>
    <lineage>
        <taxon>Eukaryota</taxon>
        <taxon>Viridiplantae</taxon>
        <taxon>Streptophyta</taxon>
        <taxon>Embryophyta</taxon>
        <taxon>Tracheophyta</taxon>
        <taxon>Spermatophyta</taxon>
        <taxon>Magnoliopsida</taxon>
        <taxon>eudicotyledons</taxon>
        <taxon>Gunneridae</taxon>
        <taxon>Pentapetalae</taxon>
        <taxon>rosids</taxon>
        <taxon>malvids</taxon>
        <taxon>Myrtales</taxon>
        <taxon>Melastomataceae</taxon>
        <taxon>Melastomatoideae</taxon>
        <taxon>Melastomateae</taxon>
        <taxon>Melastoma</taxon>
    </lineage>
</organism>
<reference evidence="2" key="1">
    <citation type="journal article" date="2023" name="Front. Plant Sci.">
        <title>Chromosomal-level genome assembly of Melastoma candidum provides insights into trichome evolution.</title>
        <authorList>
            <person name="Zhong Y."/>
            <person name="Wu W."/>
            <person name="Sun C."/>
            <person name="Zou P."/>
            <person name="Liu Y."/>
            <person name="Dai S."/>
            <person name="Zhou R."/>
        </authorList>
    </citation>
    <scope>NUCLEOTIDE SEQUENCE [LARGE SCALE GENOMIC DNA]</scope>
</reference>
<comment type="caution">
    <text evidence="1">The sequence shown here is derived from an EMBL/GenBank/DDBJ whole genome shotgun (WGS) entry which is preliminary data.</text>
</comment>
<accession>A0ACB9RSH8</accession>
<dbReference type="Proteomes" id="UP001057402">
    <property type="component" value="Chromosome 3"/>
</dbReference>
<sequence length="669" mass="73780">MLFAAASSLGRTTGSHRFGYLSRSCLSSLSLTLDADQRATWNTNHPFVLSNPILSLLERCTSFHQLRQVQSQIVTSGLASDPLALSRLVAFCAISPCRDLDYCTRLLYHTEKAKVKAFSWNVTIRGFVESGDEEGAILVYRRMVADGGCRPDGYTYPLLLKCCVNLGSTDLGDEILGHVVKLGFAEDLFVCNAVIHVLVSWGRLQNARKMFDECSVRDLVSWNSLINGYVKCGLVEEALRLFGDMVNEGVQPDEVTMIAMVSACGIAENLELGRKFHSSVKENGLNLTVRLANALMDMYVKCGKLEMAREIFDNMDIKSAVSWTTMVVGHAKFASLDVARGYFDQMPQKDVITWNALISGYVQAKRSKDALELFHEMQANGVKPDEVTMVSCLSACSQLGAHDVGIWIHQSIKTHGLTLNVALGTALVDMYGKCGNIGRALQVFREMQTRNSLTWTAIICGLALHGYAKEATEFFADMIDSGLKPDDVTFLGVITACCHGGLVETGRRCFSQMTSGYNLSPGPKHYSCMVDLLGRAGFLEEAVALIESMPVEADAAVWGPLFFACRVHKNVELGERVAAELLSLDPSDSGNYVLLANLYGEANMWEESRKVRKLMEKRGVEKTPGCSSIEVNGSVTEFTVRDKSHPETRQIHECLNMLMKQLPLVKDLF</sequence>
<evidence type="ECO:0000313" key="1">
    <source>
        <dbReference type="EMBL" id="KAI4382141.1"/>
    </source>
</evidence>
<protein>
    <submittedName>
        <fullName evidence="1">Uncharacterized protein</fullName>
    </submittedName>
</protein>